<reference evidence="16" key="1">
    <citation type="journal article" date="2019" name="Int. J. Syst. Evol. Microbiol.">
        <title>The Global Catalogue of Microorganisms (GCM) 10K type strain sequencing project: providing services to taxonomists for standard genome sequencing and annotation.</title>
        <authorList>
            <consortium name="The Broad Institute Genomics Platform"/>
            <consortium name="The Broad Institute Genome Sequencing Center for Infectious Disease"/>
            <person name="Wu L."/>
            <person name="Ma J."/>
        </authorList>
    </citation>
    <scope>NUCLEOTIDE SEQUENCE [LARGE SCALE GENOMIC DNA]</scope>
    <source>
        <strain evidence="16">JCM 18127</strain>
    </source>
</reference>
<dbReference type="EMBL" id="BAABIM010000003">
    <property type="protein sequence ID" value="GAA4691495.1"/>
    <property type="molecule type" value="Genomic_DNA"/>
</dbReference>
<organism evidence="15 16">
    <name type="scientific">Nocardioides nanhaiensis</name>
    <dbReference type="NCBI Taxonomy" id="1476871"/>
    <lineage>
        <taxon>Bacteria</taxon>
        <taxon>Bacillati</taxon>
        <taxon>Actinomycetota</taxon>
        <taxon>Actinomycetes</taxon>
        <taxon>Propionibacteriales</taxon>
        <taxon>Nocardioidaceae</taxon>
        <taxon>Nocardioides</taxon>
    </lineage>
</organism>
<dbReference type="SFLD" id="SFLDF00029">
    <property type="entry name" value="phosphoserine_phosphatase"/>
    <property type="match status" value="1"/>
</dbReference>
<dbReference type="PANTHER" id="PTHR43344">
    <property type="entry name" value="PHOSPHOSERINE PHOSPHATASE"/>
    <property type="match status" value="1"/>
</dbReference>
<evidence type="ECO:0000256" key="2">
    <source>
        <dbReference type="ARBA" id="ARBA00005135"/>
    </source>
</evidence>
<evidence type="ECO:0000256" key="10">
    <source>
        <dbReference type="ARBA" id="ARBA00031693"/>
    </source>
</evidence>
<evidence type="ECO:0000256" key="13">
    <source>
        <dbReference type="SAM" id="MobiDB-lite"/>
    </source>
</evidence>
<keyword evidence="8" id="KW-0460">Magnesium</keyword>
<dbReference type="SFLD" id="SFLDG01136">
    <property type="entry name" value="C1.6:_Phosphoserine_Phosphatas"/>
    <property type="match status" value="1"/>
</dbReference>
<dbReference type="Pfam" id="PF21086">
    <property type="entry name" value="ACT_PSP_2"/>
    <property type="match status" value="1"/>
</dbReference>
<feature type="domain" description="ACT" evidence="14">
    <location>
        <begin position="31"/>
        <end position="104"/>
    </location>
</feature>
<comment type="cofactor">
    <cofactor evidence="1">
        <name>Mg(2+)</name>
        <dbReference type="ChEBI" id="CHEBI:18420"/>
    </cofactor>
</comment>
<dbReference type="SFLD" id="SFLDG01137">
    <property type="entry name" value="C1.6.1:_Phosphoserine_Phosphat"/>
    <property type="match status" value="1"/>
</dbReference>
<dbReference type="CDD" id="cd07500">
    <property type="entry name" value="HAD_PSP"/>
    <property type="match status" value="1"/>
</dbReference>
<comment type="catalytic activity">
    <reaction evidence="12">
        <text>O-phospho-D-serine + H2O = D-serine + phosphate</text>
        <dbReference type="Rhea" id="RHEA:24873"/>
        <dbReference type="ChEBI" id="CHEBI:15377"/>
        <dbReference type="ChEBI" id="CHEBI:35247"/>
        <dbReference type="ChEBI" id="CHEBI:43474"/>
        <dbReference type="ChEBI" id="CHEBI:58680"/>
        <dbReference type="EC" id="3.1.3.3"/>
    </reaction>
</comment>
<keyword evidence="7" id="KW-0378">Hydrolase</keyword>
<dbReference type="EC" id="3.1.3.3" evidence="4"/>
<dbReference type="NCBIfam" id="TIGR00338">
    <property type="entry name" value="serB"/>
    <property type="match status" value="1"/>
</dbReference>
<dbReference type="PANTHER" id="PTHR43344:SF2">
    <property type="entry name" value="PHOSPHOSERINE PHOSPHATASE"/>
    <property type="match status" value="1"/>
</dbReference>
<evidence type="ECO:0000256" key="12">
    <source>
        <dbReference type="ARBA" id="ARBA00048523"/>
    </source>
</evidence>
<evidence type="ECO:0000256" key="4">
    <source>
        <dbReference type="ARBA" id="ARBA00012640"/>
    </source>
</evidence>
<evidence type="ECO:0000256" key="5">
    <source>
        <dbReference type="ARBA" id="ARBA00022605"/>
    </source>
</evidence>
<dbReference type="SUPFAM" id="SSF56784">
    <property type="entry name" value="HAD-like"/>
    <property type="match status" value="1"/>
</dbReference>
<dbReference type="Proteomes" id="UP001500621">
    <property type="component" value="Unassembled WGS sequence"/>
</dbReference>
<dbReference type="Gene3D" id="3.40.50.1000">
    <property type="entry name" value="HAD superfamily/HAD-like"/>
    <property type="match status" value="1"/>
</dbReference>
<comment type="caution">
    <text evidence="15">The sequence shown here is derived from an EMBL/GenBank/DDBJ whole genome shotgun (WGS) entry which is preliminary data.</text>
</comment>
<evidence type="ECO:0000256" key="3">
    <source>
        <dbReference type="ARBA" id="ARBA00009184"/>
    </source>
</evidence>
<sequence length="425" mass="45213">MDAAPVAAGGAVSLGTEMTPDRAPAKPETLLITLTGKDRPGVTSSIFDTLARAGVEVLDVEQILLRRRLILGVLVTVPRDWQRLQSAVEETAAALEMTVEIERGSGDNRTRGLGRSHVTVIGTPLKATAMAAIAGRIADCGGNIDRIERMARYPVTAIDLHVSGVEPEVLRARLAREAAQQRLDVAVQPATLLRRGMRLIVLDVDSTLIQGEVIEMLAAHAGHEAEVAEVTERAMQGELDFEESLRARVALLEGLPVEVLDDVYGQIVVNPGARTLVRTLRRLGYRFAIVSGGFSQITDRLAADLGIHFARANELEIDAGRLTGRIVGRVVDRAAKAEALREFAAEVGVGVASTIAIGDGANDLDMLNAAGLGIAYNARPVVQEAADTSVNVPYLDTILYLLGISREEIEAADAEAGIVTPSPPV</sequence>
<proteinExistence type="inferred from homology"/>
<evidence type="ECO:0000256" key="6">
    <source>
        <dbReference type="ARBA" id="ARBA00022723"/>
    </source>
</evidence>
<dbReference type="SUPFAM" id="SSF55021">
    <property type="entry name" value="ACT-like"/>
    <property type="match status" value="1"/>
</dbReference>
<dbReference type="InterPro" id="IPR036412">
    <property type="entry name" value="HAD-like_sf"/>
</dbReference>
<evidence type="ECO:0000256" key="9">
    <source>
        <dbReference type="ARBA" id="ARBA00023299"/>
    </source>
</evidence>
<evidence type="ECO:0000313" key="15">
    <source>
        <dbReference type="EMBL" id="GAA4691495.1"/>
    </source>
</evidence>
<comment type="pathway">
    <text evidence="2">Amino-acid biosynthesis; L-serine biosynthesis; L-serine from 3-phospho-D-glycerate: step 3/3.</text>
</comment>
<protein>
    <recommendedName>
        <fullName evidence="4">phosphoserine phosphatase</fullName>
        <ecNumber evidence="4">3.1.3.3</ecNumber>
    </recommendedName>
    <alternativeName>
        <fullName evidence="10">O-phosphoserine phosphohydrolase</fullName>
    </alternativeName>
</protein>
<dbReference type="CDD" id="cd04870">
    <property type="entry name" value="ACT_PSP_1"/>
    <property type="match status" value="1"/>
</dbReference>
<accession>A0ABP8WNC0</accession>
<feature type="region of interest" description="Disordered" evidence="13">
    <location>
        <begin position="1"/>
        <end position="25"/>
    </location>
</feature>
<dbReference type="InterPro" id="IPR049148">
    <property type="entry name" value="PSP_ACT"/>
</dbReference>
<dbReference type="InterPro" id="IPR023214">
    <property type="entry name" value="HAD_sf"/>
</dbReference>
<evidence type="ECO:0000256" key="11">
    <source>
        <dbReference type="ARBA" id="ARBA00048138"/>
    </source>
</evidence>
<dbReference type="NCBIfam" id="TIGR01488">
    <property type="entry name" value="HAD-SF-IB"/>
    <property type="match status" value="1"/>
</dbReference>
<comment type="catalytic activity">
    <reaction evidence="11">
        <text>O-phospho-L-serine + H2O = L-serine + phosphate</text>
        <dbReference type="Rhea" id="RHEA:21208"/>
        <dbReference type="ChEBI" id="CHEBI:15377"/>
        <dbReference type="ChEBI" id="CHEBI:33384"/>
        <dbReference type="ChEBI" id="CHEBI:43474"/>
        <dbReference type="ChEBI" id="CHEBI:57524"/>
        <dbReference type="EC" id="3.1.3.3"/>
    </reaction>
</comment>
<dbReference type="InterPro" id="IPR002912">
    <property type="entry name" value="ACT_dom"/>
</dbReference>
<dbReference type="Gene3D" id="3.30.70.260">
    <property type="match status" value="2"/>
</dbReference>
<gene>
    <name evidence="15" type="primary">serB</name>
    <name evidence="15" type="ORF">GCM10023226_31760</name>
</gene>
<evidence type="ECO:0000256" key="8">
    <source>
        <dbReference type="ARBA" id="ARBA00022842"/>
    </source>
</evidence>
<evidence type="ECO:0000259" key="14">
    <source>
        <dbReference type="PROSITE" id="PS51671"/>
    </source>
</evidence>
<dbReference type="InterPro" id="IPR045865">
    <property type="entry name" value="ACT-like_dom_sf"/>
</dbReference>
<dbReference type="InterPro" id="IPR050582">
    <property type="entry name" value="HAD-like_SerB"/>
</dbReference>
<dbReference type="InterPro" id="IPR004469">
    <property type="entry name" value="PSP"/>
</dbReference>
<comment type="similarity">
    <text evidence="3">Belongs to the HAD-like hydrolase superfamily. SerB family.</text>
</comment>
<evidence type="ECO:0000313" key="16">
    <source>
        <dbReference type="Proteomes" id="UP001500621"/>
    </source>
</evidence>
<dbReference type="Pfam" id="PF13740">
    <property type="entry name" value="ACT_6"/>
    <property type="match status" value="1"/>
</dbReference>
<dbReference type="SFLD" id="SFLDS00003">
    <property type="entry name" value="Haloacid_Dehalogenase"/>
    <property type="match status" value="1"/>
</dbReference>
<keyword evidence="16" id="KW-1185">Reference proteome</keyword>
<dbReference type="Pfam" id="PF12710">
    <property type="entry name" value="HAD"/>
    <property type="match status" value="1"/>
</dbReference>
<evidence type="ECO:0000256" key="1">
    <source>
        <dbReference type="ARBA" id="ARBA00001946"/>
    </source>
</evidence>
<dbReference type="PROSITE" id="PS51671">
    <property type="entry name" value="ACT"/>
    <property type="match status" value="1"/>
</dbReference>
<evidence type="ECO:0000256" key="7">
    <source>
        <dbReference type="ARBA" id="ARBA00022801"/>
    </source>
</evidence>
<name>A0ABP8WNC0_9ACTN</name>
<keyword evidence="6" id="KW-0479">Metal-binding</keyword>
<keyword evidence="5" id="KW-0028">Amino-acid biosynthesis</keyword>
<keyword evidence="9" id="KW-0718">Serine biosynthesis</keyword>